<dbReference type="PRINTS" id="PR00987">
    <property type="entry name" value="TRNASYNTHGLU"/>
</dbReference>
<dbReference type="InterPro" id="IPR004527">
    <property type="entry name" value="Glu-tRNA-ligase_bac/mito"/>
</dbReference>
<dbReference type="NCBIfam" id="TIGR00464">
    <property type="entry name" value="gltX_bact"/>
    <property type="match status" value="1"/>
</dbReference>
<evidence type="ECO:0000256" key="5">
    <source>
        <dbReference type="ARBA" id="ARBA00022840"/>
    </source>
</evidence>
<evidence type="ECO:0000259" key="10">
    <source>
        <dbReference type="Pfam" id="PF19269"/>
    </source>
</evidence>
<dbReference type="InterPro" id="IPR001412">
    <property type="entry name" value="aa-tRNA-synth_I_CS"/>
</dbReference>
<proteinExistence type="inferred from homology"/>
<dbReference type="Gene3D" id="1.10.10.350">
    <property type="match status" value="1"/>
</dbReference>
<evidence type="ECO:0000256" key="7">
    <source>
        <dbReference type="ARBA" id="ARBA00023146"/>
    </source>
</evidence>
<gene>
    <name evidence="11" type="primary">gltX</name>
    <name evidence="11" type="ORF">FZC34_00525</name>
</gene>
<comment type="similarity">
    <text evidence="1">Belongs to the class-I aminoacyl-tRNA synthetase family. Glutamate--tRNA ligase type 1 subfamily.</text>
</comment>
<keyword evidence="2" id="KW-0963">Cytoplasm</keyword>
<dbReference type="InterPro" id="IPR045462">
    <property type="entry name" value="aa-tRNA-synth_I_cd-bd"/>
</dbReference>
<keyword evidence="4 8" id="KW-0547">Nucleotide-binding</keyword>
<name>A0A5C0UE91_9PROT</name>
<dbReference type="InterPro" id="IPR049940">
    <property type="entry name" value="GluQ/Sye"/>
</dbReference>
<evidence type="ECO:0000256" key="3">
    <source>
        <dbReference type="ARBA" id="ARBA00022598"/>
    </source>
</evidence>
<sequence>MLCTRFAPSPTGLLHLGNIRTALLSYLWAQNNNAKLVLRFDDTDRVDTKYIDAIRNDLSWMGIKFDKEIFQSERNAIYSKWIEICKEKGIIYPAYETKEELDELRNRLSKEKKAPVYKKHYAKEKDGLSSGLEPHWRFELPNIKIEWNDIIRGKVSINLKSVSDPIIQKSDGSFTYMFTSVIDDIEEQISHIFRGEDHVTNTAIQIYMFDQINNLQIEYGHLPILLNKHGQRMSKRNNDESIKDLREEGFFPMTLSNQMVFIGKNEFHLCKSLDNLKDFADLKYSSSQIRWSKKEALKIQHKFVQSIKNDDLATYFGEQFGKWDLIKNEITFKQDFVDWKDIFEKKQIVSEEKTDLNYLNDLSLNTNNMQLDTNSSTLNTDDSKNNRNNQSTNLHELLNKSLDNIQATNWSAILEDIKNMENGKAILKKLRLILTGKKFGPSLLELLGNMDQEIIIFRLKNALSK</sequence>
<keyword evidence="5 8" id="KW-0067">ATP-binding</keyword>
<keyword evidence="3 8" id="KW-0436">Ligase</keyword>
<dbReference type="EC" id="6.1.1.17" evidence="11"/>
<feature type="domain" description="Aminoacyl-tRNA synthetase class I anticodon-binding" evidence="10">
    <location>
        <begin position="346"/>
        <end position="463"/>
    </location>
</feature>
<dbReference type="GO" id="GO:0000049">
    <property type="term" value="F:tRNA binding"/>
    <property type="evidence" value="ECO:0007669"/>
    <property type="project" value="InterPro"/>
</dbReference>
<dbReference type="GO" id="GO:0004818">
    <property type="term" value="F:glutamate-tRNA ligase activity"/>
    <property type="evidence" value="ECO:0007669"/>
    <property type="project" value="UniProtKB-EC"/>
</dbReference>
<organism evidence="11 12">
    <name type="scientific">Candidatus Cytomitobacter primus</name>
    <dbReference type="NCBI Taxonomy" id="2066024"/>
    <lineage>
        <taxon>Bacteria</taxon>
        <taxon>Pseudomonadati</taxon>
        <taxon>Pseudomonadota</taxon>
        <taxon>Alphaproteobacteria</taxon>
        <taxon>Holosporales</taxon>
        <taxon>Holosporaceae</taxon>
        <taxon>Candidatus Cytomitobacter</taxon>
    </lineage>
</organism>
<dbReference type="InterPro" id="IPR008925">
    <property type="entry name" value="aa_tRNA-synth_I_cd-bd_sf"/>
</dbReference>
<feature type="domain" description="Glutamyl/glutaminyl-tRNA synthetase class Ib catalytic" evidence="9">
    <location>
        <begin position="3"/>
        <end position="265"/>
    </location>
</feature>
<dbReference type="Gene3D" id="3.40.50.620">
    <property type="entry name" value="HUPs"/>
    <property type="match status" value="1"/>
</dbReference>
<evidence type="ECO:0000259" key="9">
    <source>
        <dbReference type="Pfam" id="PF00749"/>
    </source>
</evidence>
<dbReference type="PROSITE" id="PS00178">
    <property type="entry name" value="AA_TRNA_LIGASE_I"/>
    <property type="match status" value="1"/>
</dbReference>
<dbReference type="Pfam" id="PF19269">
    <property type="entry name" value="Anticodon_2"/>
    <property type="match status" value="1"/>
</dbReference>
<keyword evidence="7 8" id="KW-0030">Aminoacyl-tRNA synthetase</keyword>
<dbReference type="InterPro" id="IPR020751">
    <property type="entry name" value="aa-tRNA-synth_I_codon-bd_sub2"/>
</dbReference>
<accession>A0A5C0UE91</accession>
<dbReference type="SUPFAM" id="SSF48163">
    <property type="entry name" value="An anticodon-binding domain of class I aminoacyl-tRNA synthetases"/>
    <property type="match status" value="1"/>
</dbReference>
<evidence type="ECO:0000313" key="11">
    <source>
        <dbReference type="EMBL" id="QEK38406.1"/>
    </source>
</evidence>
<dbReference type="KEGG" id="cpri:FZC34_00525"/>
<dbReference type="RefSeq" id="WP_148971522.1">
    <property type="nucleotide sequence ID" value="NZ_CP043316.1"/>
</dbReference>
<dbReference type="PANTHER" id="PTHR43311">
    <property type="entry name" value="GLUTAMATE--TRNA LIGASE"/>
    <property type="match status" value="1"/>
</dbReference>
<keyword evidence="12" id="KW-1185">Reference proteome</keyword>
<dbReference type="SUPFAM" id="SSF52374">
    <property type="entry name" value="Nucleotidylyl transferase"/>
    <property type="match status" value="1"/>
</dbReference>
<dbReference type="Pfam" id="PF00749">
    <property type="entry name" value="tRNA-synt_1c"/>
    <property type="match status" value="1"/>
</dbReference>
<protein>
    <submittedName>
        <fullName evidence="11">Glutamate--tRNA ligase</fullName>
        <ecNumber evidence="11">6.1.1.17</ecNumber>
    </submittedName>
</protein>
<evidence type="ECO:0000256" key="8">
    <source>
        <dbReference type="RuleBase" id="RU363037"/>
    </source>
</evidence>
<keyword evidence="6 8" id="KW-0648">Protein biosynthesis</keyword>
<dbReference type="InterPro" id="IPR000924">
    <property type="entry name" value="Glu/Gln-tRNA-synth"/>
</dbReference>
<dbReference type="AlphaFoldDB" id="A0A5C0UE91"/>
<dbReference type="InterPro" id="IPR020058">
    <property type="entry name" value="Glu/Gln-tRNA-synth_Ib_cat-dom"/>
</dbReference>
<dbReference type="GO" id="GO:0006424">
    <property type="term" value="P:glutamyl-tRNA aminoacylation"/>
    <property type="evidence" value="ECO:0007669"/>
    <property type="project" value="InterPro"/>
</dbReference>
<dbReference type="EMBL" id="CP043316">
    <property type="protein sequence ID" value="QEK38406.1"/>
    <property type="molecule type" value="Genomic_DNA"/>
</dbReference>
<dbReference type="OrthoDB" id="9807503at2"/>
<evidence type="ECO:0000313" key="12">
    <source>
        <dbReference type="Proteomes" id="UP000325004"/>
    </source>
</evidence>
<reference evidence="11 12" key="1">
    <citation type="submission" date="2019-08" db="EMBL/GenBank/DDBJ databases">
        <title>Highly reduced genomes of protist endosymbionts show evolutionary convergence.</title>
        <authorList>
            <person name="George E."/>
            <person name="Husnik F."/>
            <person name="Tashyreva D."/>
            <person name="Prokopchuk G."/>
            <person name="Horak A."/>
            <person name="Kwong W.K."/>
            <person name="Lukes J."/>
            <person name="Keeling P.J."/>
        </authorList>
    </citation>
    <scope>NUCLEOTIDE SEQUENCE [LARGE SCALE GENOMIC DNA]</scope>
    <source>
        <strain evidence="11">1604LC</strain>
    </source>
</reference>
<dbReference type="InterPro" id="IPR014729">
    <property type="entry name" value="Rossmann-like_a/b/a_fold"/>
</dbReference>
<evidence type="ECO:0000256" key="4">
    <source>
        <dbReference type="ARBA" id="ARBA00022741"/>
    </source>
</evidence>
<evidence type="ECO:0000256" key="6">
    <source>
        <dbReference type="ARBA" id="ARBA00022917"/>
    </source>
</evidence>
<dbReference type="Proteomes" id="UP000325004">
    <property type="component" value="Chromosome"/>
</dbReference>
<evidence type="ECO:0000256" key="2">
    <source>
        <dbReference type="ARBA" id="ARBA00022490"/>
    </source>
</evidence>
<evidence type="ECO:0000256" key="1">
    <source>
        <dbReference type="ARBA" id="ARBA00007894"/>
    </source>
</evidence>
<dbReference type="GO" id="GO:0005524">
    <property type="term" value="F:ATP binding"/>
    <property type="evidence" value="ECO:0007669"/>
    <property type="project" value="UniProtKB-KW"/>
</dbReference>
<dbReference type="PANTHER" id="PTHR43311:SF2">
    <property type="entry name" value="GLUTAMATE--TRNA LIGASE, MITOCHONDRIAL-RELATED"/>
    <property type="match status" value="1"/>
</dbReference>